<dbReference type="Proteomes" id="UP000028545">
    <property type="component" value="Unassembled WGS sequence"/>
</dbReference>
<dbReference type="GeneID" id="27725273"/>
<dbReference type="OMA" id="WAFIANS"/>
<dbReference type="VEuPathDB" id="FungiDB:SAPIO_CDS6201"/>
<dbReference type="EMBL" id="JOWA01000101">
    <property type="protein sequence ID" value="KEZ42150.1"/>
    <property type="molecule type" value="Genomic_DNA"/>
</dbReference>
<comment type="caution">
    <text evidence="1">The sequence shown here is derived from an EMBL/GenBank/DDBJ whole genome shotgun (WGS) entry which is preliminary data.</text>
</comment>
<evidence type="ECO:0000313" key="2">
    <source>
        <dbReference type="Proteomes" id="UP000028545"/>
    </source>
</evidence>
<reference evidence="1 2" key="1">
    <citation type="journal article" date="2014" name="Genome Announc.">
        <title>Draft genome sequence of the pathogenic fungus Scedosporium apiospermum.</title>
        <authorList>
            <person name="Vandeputte P."/>
            <person name="Ghamrawi S."/>
            <person name="Rechenmann M."/>
            <person name="Iltis A."/>
            <person name="Giraud S."/>
            <person name="Fleury M."/>
            <person name="Thornton C."/>
            <person name="Delhaes L."/>
            <person name="Meyer W."/>
            <person name="Papon N."/>
            <person name="Bouchara J.P."/>
        </authorList>
    </citation>
    <scope>NUCLEOTIDE SEQUENCE [LARGE SCALE GENOMIC DNA]</scope>
    <source>
        <strain evidence="1 2">IHEM 14462</strain>
    </source>
</reference>
<dbReference type="AlphaFoldDB" id="A0A084G488"/>
<dbReference type="KEGG" id="sapo:SAPIO_CDS6201"/>
<dbReference type="SUPFAM" id="SSF81301">
    <property type="entry name" value="Nucleotidyltransferase"/>
    <property type="match status" value="1"/>
</dbReference>
<name>A0A084G488_PSEDA</name>
<evidence type="ECO:0000313" key="1">
    <source>
        <dbReference type="EMBL" id="KEZ42150.1"/>
    </source>
</evidence>
<accession>A0A084G488</accession>
<sequence length="147" mass="16523">MARATETQQLVATQALSKVLTNNGIKHGISGGFAVRLLGRNRRTVDVDILIDMAADTRHDVTQLLVQNDVNIPVLHPAVLILAKMKRCVYYIGSTRPQSISKLHNDISDIRFILEWLVKHSEKVDFVGYQSTTADRLYKDTTDLVNH</sequence>
<protein>
    <submittedName>
        <fullName evidence="1">Uncharacterized protein</fullName>
    </submittedName>
</protein>
<gene>
    <name evidence="1" type="ORF">SAPIO_CDS6201</name>
</gene>
<dbReference type="HOGENOM" id="CLU_1769184_0_0_1"/>
<dbReference type="RefSeq" id="XP_016641949.1">
    <property type="nucleotide sequence ID" value="XM_016788368.1"/>
</dbReference>
<dbReference type="Gene3D" id="3.30.460.40">
    <property type="match status" value="1"/>
</dbReference>
<dbReference type="InterPro" id="IPR043519">
    <property type="entry name" value="NT_sf"/>
</dbReference>
<proteinExistence type="predicted"/>
<keyword evidence="2" id="KW-1185">Reference proteome</keyword>
<dbReference type="OrthoDB" id="10066232at2759"/>
<organism evidence="1 2">
    <name type="scientific">Pseudallescheria apiosperma</name>
    <name type="common">Scedosporium apiospermum</name>
    <dbReference type="NCBI Taxonomy" id="563466"/>
    <lineage>
        <taxon>Eukaryota</taxon>
        <taxon>Fungi</taxon>
        <taxon>Dikarya</taxon>
        <taxon>Ascomycota</taxon>
        <taxon>Pezizomycotina</taxon>
        <taxon>Sordariomycetes</taxon>
        <taxon>Hypocreomycetidae</taxon>
        <taxon>Microascales</taxon>
        <taxon>Microascaceae</taxon>
        <taxon>Scedosporium</taxon>
    </lineage>
</organism>